<feature type="transmembrane region" description="Helical" evidence="5">
    <location>
        <begin position="6"/>
        <end position="22"/>
    </location>
</feature>
<keyword evidence="4 5" id="KW-0472">Membrane</keyword>
<dbReference type="InterPro" id="IPR035940">
    <property type="entry name" value="CAP_sf"/>
</dbReference>
<dbReference type="PANTHER" id="PTHR31157:SF1">
    <property type="entry name" value="SCP DOMAIN-CONTAINING PROTEIN"/>
    <property type="match status" value="1"/>
</dbReference>
<evidence type="ECO:0000259" key="6">
    <source>
        <dbReference type="Pfam" id="PF00188"/>
    </source>
</evidence>
<dbReference type="Pfam" id="PF00188">
    <property type="entry name" value="CAP"/>
    <property type="match status" value="1"/>
</dbReference>
<comment type="caution">
    <text evidence="7">The sequence shown here is derived from an EMBL/GenBank/DDBJ whole genome shotgun (WGS) entry which is preliminary data.</text>
</comment>
<dbReference type="GO" id="GO:0016020">
    <property type="term" value="C:membrane"/>
    <property type="evidence" value="ECO:0007669"/>
    <property type="project" value="UniProtKB-SubCell"/>
</dbReference>
<dbReference type="InterPro" id="IPR003825">
    <property type="entry name" value="Colicin-V_CvpA"/>
</dbReference>
<dbReference type="Proteomes" id="UP000177821">
    <property type="component" value="Unassembled WGS sequence"/>
</dbReference>
<dbReference type="EMBL" id="MHCX01000020">
    <property type="protein sequence ID" value="OGY29629.1"/>
    <property type="molecule type" value="Genomic_DNA"/>
</dbReference>
<evidence type="ECO:0000313" key="7">
    <source>
        <dbReference type="EMBL" id="OGY29629.1"/>
    </source>
</evidence>
<evidence type="ECO:0000313" key="8">
    <source>
        <dbReference type="Proteomes" id="UP000177821"/>
    </source>
</evidence>
<dbReference type="Pfam" id="PF02674">
    <property type="entry name" value="Colicin_V"/>
    <property type="match status" value="1"/>
</dbReference>
<dbReference type="AlphaFoldDB" id="A0A1G1WPK5"/>
<feature type="transmembrane region" description="Helical" evidence="5">
    <location>
        <begin position="29"/>
        <end position="46"/>
    </location>
</feature>
<feature type="transmembrane region" description="Helical" evidence="5">
    <location>
        <begin position="103"/>
        <end position="131"/>
    </location>
</feature>
<dbReference type="PANTHER" id="PTHR31157">
    <property type="entry name" value="SCP DOMAIN-CONTAINING PROTEIN"/>
    <property type="match status" value="1"/>
</dbReference>
<reference evidence="7 8" key="1">
    <citation type="journal article" date="2016" name="Nat. Commun.">
        <title>Thousands of microbial genomes shed light on interconnected biogeochemical processes in an aquifer system.</title>
        <authorList>
            <person name="Anantharaman K."/>
            <person name="Brown C.T."/>
            <person name="Hug L.A."/>
            <person name="Sharon I."/>
            <person name="Castelle C.J."/>
            <person name="Probst A.J."/>
            <person name="Thomas B.C."/>
            <person name="Singh A."/>
            <person name="Wilkins M.J."/>
            <person name="Karaoz U."/>
            <person name="Brodie E.L."/>
            <person name="Williams K.H."/>
            <person name="Hubbard S.S."/>
            <person name="Banfield J.F."/>
        </authorList>
    </citation>
    <scope>NUCLEOTIDE SEQUENCE [LARGE SCALE GENOMIC DNA]</scope>
</reference>
<evidence type="ECO:0000256" key="5">
    <source>
        <dbReference type="SAM" id="Phobius"/>
    </source>
</evidence>
<evidence type="ECO:0000256" key="4">
    <source>
        <dbReference type="ARBA" id="ARBA00023136"/>
    </source>
</evidence>
<accession>A0A1G1WPK5</accession>
<organism evidence="7 8">
    <name type="scientific">Candidatus Woykebacteria bacterium RIFCSPHIGHO2_02_FULL_43_16b</name>
    <dbReference type="NCBI Taxonomy" id="1802601"/>
    <lineage>
        <taxon>Bacteria</taxon>
        <taxon>Candidatus Woykeibacteriota</taxon>
    </lineage>
</organism>
<dbReference type="InterPro" id="IPR014044">
    <property type="entry name" value="CAP_dom"/>
</dbReference>
<feature type="domain" description="SCP" evidence="6">
    <location>
        <begin position="209"/>
        <end position="323"/>
    </location>
</feature>
<comment type="subcellular location">
    <subcellularLocation>
        <location evidence="1">Membrane</location>
        <topology evidence="1">Multi-pass membrane protein</topology>
    </subcellularLocation>
</comment>
<dbReference type="CDD" id="cd05379">
    <property type="entry name" value="CAP_bacterial"/>
    <property type="match status" value="1"/>
</dbReference>
<keyword evidence="3 5" id="KW-1133">Transmembrane helix</keyword>
<feature type="transmembrane region" description="Helical" evidence="5">
    <location>
        <begin position="66"/>
        <end position="91"/>
    </location>
</feature>
<name>A0A1G1WPK5_9BACT</name>
<evidence type="ECO:0000256" key="2">
    <source>
        <dbReference type="ARBA" id="ARBA00022692"/>
    </source>
</evidence>
<dbReference type="Gene3D" id="3.40.33.10">
    <property type="entry name" value="CAP"/>
    <property type="match status" value="1"/>
</dbReference>
<evidence type="ECO:0000256" key="1">
    <source>
        <dbReference type="ARBA" id="ARBA00004141"/>
    </source>
</evidence>
<proteinExistence type="predicted"/>
<keyword evidence="2 5" id="KW-0812">Transmembrane</keyword>
<gene>
    <name evidence="7" type="ORF">A3J50_00250</name>
</gene>
<sequence length="325" mass="36645">MFNLVDLIVFLAVLYFVWKGYTNGFLSGILNLVSTVLATFGAVIFYPQVSSFINTQFSLGQNLANIFGFFGLLLLTEFIFSLIVSFIYRFIFQHFLRFGLFRLLDSILGIVPSTLLGSFFLLLFLLLPVILPFDIGIRGPIQKSWVGQNVLPRAYLLEPELERLLKRIPTQSLLFVITPAPTSKETTKLSFPVEIKLVESPVDEGKMFELLNKERIEAGLKPLEWDPEIVPVARAHSRDMFVRSYFSHYNPEGESAFERMDKAGLKFLAAGENLAYAPTVEIAHQGLMNSPGHRDNILRKEFGRVGIGVIDGGIFGKMFTQNFAD</sequence>
<protein>
    <recommendedName>
        <fullName evidence="6">SCP domain-containing protein</fullName>
    </recommendedName>
</protein>
<dbReference type="GO" id="GO:0009403">
    <property type="term" value="P:toxin biosynthetic process"/>
    <property type="evidence" value="ECO:0007669"/>
    <property type="project" value="InterPro"/>
</dbReference>
<dbReference type="SUPFAM" id="SSF55797">
    <property type="entry name" value="PR-1-like"/>
    <property type="match status" value="1"/>
</dbReference>
<evidence type="ECO:0000256" key="3">
    <source>
        <dbReference type="ARBA" id="ARBA00022989"/>
    </source>
</evidence>